<evidence type="ECO:0000259" key="3">
    <source>
        <dbReference type="Pfam" id="PF00460"/>
    </source>
</evidence>
<dbReference type="EMBL" id="JAHQCW010000055">
    <property type="protein sequence ID" value="MBU9739284.1"/>
    <property type="molecule type" value="Genomic_DNA"/>
</dbReference>
<dbReference type="SUPFAM" id="SSF117143">
    <property type="entry name" value="Flagellar hook protein flgE"/>
    <property type="match status" value="1"/>
</dbReference>
<keyword evidence="7" id="KW-1185">Reference proteome</keyword>
<dbReference type="InterPro" id="IPR053967">
    <property type="entry name" value="LlgE_F_G-like_D1"/>
</dbReference>
<name>A0A949K3U7_9FIRM</name>
<evidence type="ECO:0000313" key="6">
    <source>
        <dbReference type="EMBL" id="MBU9739284.1"/>
    </source>
</evidence>
<dbReference type="GO" id="GO:0009425">
    <property type="term" value="C:bacterial-type flagellum basal body"/>
    <property type="evidence" value="ECO:0007669"/>
    <property type="project" value="UniProtKB-SubCell"/>
</dbReference>
<evidence type="ECO:0000256" key="2">
    <source>
        <dbReference type="RuleBase" id="RU362116"/>
    </source>
</evidence>
<keyword evidence="2" id="KW-0975">Bacterial flagellum</keyword>
<dbReference type="PANTHER" id="PTHR30435">
    <property type="entry name" value="FLAGELLAR PROTEIN"/>
    <property type="match status" value="1"/>
</dbReference>
<proteinExistence type="inferred from homology"/>
<comment type="similarity">
    <text evidence="1 2">Belongs to the flagella basal body rod proteins family.</text>
</comment>
<dbReference type="NCBIfam" id="TIGR03506">
    <property type="entry name" value="FlgEFG_subfam"/>
    <property type="match status" value="1"/>
</dbReference>
<dbReference type="InterPro" id="IPR010930">
    <property type="entry name" value="Flg_bb/hook_C_dom"/>
</dbReference>
<feature type="domain" description="Flagellar hook protein FlgE/F/G-like D1" evidence="5">
    <location>
        <begin position="90"/>
        <end position="152"/>
    </location>
</feature>
<sequence>MFSGFYTAASGVLMNQRALNLSANNIANMKTPGYHSKRLLRTTFEEELVRQENGQTTPIGGGAPISIVAAEASTYKQGMIEETGKIYDLAINGNGFFVVQGEDREYLTRSGNFTRDEEGYLVLPGIGRVLGDNGQIQVGDAGFTIGLDGRVYDAAGQERNQIRLVAPENYDNLVFYDNGTYGVEDGAQLNRVYPDVYQGNLERSDVDLNAEMTRAMECQRAFQSCGKALTIIDQMNQKTSSEIGKL</sequence>
<dbReference type="InterPro" id="IPR020013">
    <property type="entry name" value="Flagellar_FlgE/F/G"/>
</dbReference>
<feature type="domain" description="Flagellar basal-body/hook protein C-terminal" evidence="4">
    <location>
        <begin position="198"/>
        <end position="241"/>
    </location>
</feature>
<dbReference type="Pfam" id="PF00460">
    <property type="entry name" value="Flg_bb_rod"/>
    <property type="match status" value="1"/>
</dbReference>
<dbReference type="InterPro" id="IPR037925">
    <property type="entry name" value="FlgE/F/G-like"/>
</dbReference>
<comment type="caution">
    <text evidence="6">The sequence shown here is derived from an EMBL/GenBank/DDBJ whole genome shotgun (WGS) entry which is preliminary data.</text>
</comment>
<dbReference type="GO" id="GO:0071978">
    <property type="term" value="P:bacterial-type flagellum-dependent swarming motility"/>
    <property type="evidence" value="ECO:0007669"/>
    <property type="project" value="TreeGrafter"/>
</dbReference>
<dbReference type="AlphaFoldDB" id="A0A949K3U7"/>
<gene>
    <name evidence="6" type="ORF">KTH89_22385</name>
</gene>
<evidence type="ECO:0000259" key="4">
    <source>
        <dbReference type="Pfam" id="PF06429"/>
    </source>
</evidence>
<keyword evidence="6" id="KW-0969">Cilium</keyword>
<evidence type="ECO:0000313" key="7">
    <source>
        <dbReference type="Proteomes" id="UP000712157"/>
    </source>
</evidence>
<dbReference type="Pfam" id="PF06429">
    <property type="entry name" value="Flg_bbr_C"/>
    <property type="match status" value="1"/>
</dbReference>
<reference evidence="6" key="1">
    <citation type="submission" date="2021-06" db="EMBL/GenBank/DDBJ databases">
        <title>Description of novel taxa of the family Lachnospiraceae.</title>
        <authorList>
            <person name="Chaplin A.V."/>
            <person name="Sokolova S.R."/>
            <person name="Pikina A.P."/>
            <person name="Korzhanova M."/>
            <person name="Belova V."/>
            <person name="Korostin D."/>
            <person name="Efimov B.A."/>
        </authorList>
    </citation>
    <scope>NUCLEOTIDE SEQUENCE</scope>
    <source>
        <strain evidence="6">ASD5720</strain>
    </source>
</reference>
<accession>A0A949K3U7</accession>
<keyword evidence="6" id="KW-0966">Cell projection</keyword>
<feature type="domain" description="Flagellar basal body rod protein N-terminal" evidence="3">
    <location>
        <begin position="5"/>
        <end position="34"/>
    </location>
</feature>
<dbReference type="RefSeq" id="WP_158345377.1">
    <property type="nucleotide sequence ID" value="NZ_JAHQCW010000055.1"/>
</dbReference>
<keyword evidence="6" id="KW-0282">Flagellum</keyword>
<protein>
    <submittedName>
        <fullName evidence="6">Flagellar hook-basal body protein</fullName>
    </submittedName>
</protein>
<dbReference type="Proteomes" id="UP000712157">
    <property type="component" value="Unassembled WGS sequence"/>
</dbReference>
<organism evidence="6 7">
    <name type="scientific">Diplocloster agilis</name>
    <dbReference type="NCBI Taxonomy" id="2850323"/>
    <lineage>
        <taxon>Bacteria</taxon>
        <taxon>Bacillati</taxon>
        <taxon>Bacillota</taxon>
        <taxon>Clostridia</taxon>
        <taxon>Lachnospirales</taxon>
        <taxon>Lachnospiraceae</taxon>
        <taxon>Diplocloster</taxon>
    </lineage>
</organism>
<dbReference type="InterPro" id="IPR001444">
    <property type="entry name" value="Flag_bb_rod_N"/>
</dbReference>
<comment type="subcellular location">
    <subcellularLocation>
        <location evidence="2">Bacterial flagellum basal body</location>
    </subcellularLocation>
</comment>
<evidence type="ECO:0000259" key="5">
    <source>
        <dbReference type="Pfam" id="PF22692"/>
    </source>
</evidence>
<dbReference type="PANTHER" id="PTHR30435:SF19">
    <property type="entry name" value="FLAGELLAR BASAL-BODY ROD PROTEIN FLGG"/>
    <property type="match status" value="1"/>
</dbReference>
<dbReference type="Pfam" id="PF22692">
    <property type="entry name" value="LlgE_F_G_D1"/>
    <property type="match status" value="1"/>
</dbReference>
<evidence type="ECO:0000256" key="1">
    <source>
        <dbReference type="ARBA" id="ARBA00009677"/>
    </source>
</evidence>